<keyword evidence="1" id="KW-0812">Transmembrane</keyword>
<evidence type="ECO:0000259" key="2">
    <source>
        <dbReference type="Pfam" id="PF08044"/>
    </source>
</evidence>
<name>A0A1G6UH38_9ACTN</name>
<feature type="transmembrane region" description="Helical" evidence="1">
    <location>
        <begin position="91"/>
        <end position="112"/>
    </location>
</feature>
<dbReference type="InterPro" id="IPR012551">
    <property type="entry name" value="DUF1707_SHOCT-like"/>
</dbReference>
<keyword evidence="1" id="KW-1133">Transmembrane helix</keyword>
<dbReference type="PANTHER" id="PTHR40763">
    <property type="entry name" value="MEMBRANE PROTEIN-RELATED"/>
    <property type="match status" value="1"/>
</dbReference>
<sequence length="148" mass="16117">MPAMGKPVRTEELRVSDDERGAVQERLRRAVGHGQLDLDEFDERARAVWAARTRGELDRVTRDLPEPPPPPLPAPRHRVFSTTAGGTTMRVLSTVWASVLAVNLVVWTLVSLGNGGAVYPWFIWLAPSGAVLTVLYATGIGRPRGSAP</sequence>
<gene>
    <name evidence="3" type="ORF">SAMN05660690_4231</name>
</gene>
<dbReference type="OrthoDB" id="3748531at2"/>
<evidence type="ECO:0000313" key="3">
    <source>
        <dbReference type="EMBL" id="SDD40708.1"/>
    </source>
</evidence>
<proteinExistence type="predicted"/>
<evidence type="ECO:0000256" key="1">
    <source>
        <dbReference type="SAM" id="Phobius"/>
    </source>
</evidence>
<dbReference type="PANTHER" id="PTHR40763:SF4">
    <property type="entry name" value="DUF1707 DOMAIN-CONTAINING PROTEIN"/>
    <property type="match status" value="1"/>
</dbReference>
<reference evidence="4" key="1">
    <citation type="submission" date="2016-10" db="EMBL/GenBank/DDBJ databases">
        <authorList>
            <person name="Varghese N."/>
            <person name="Submissions S."/>
        </authorList>
    </citation>
    <scope>NUCLEOTIDE SEQUENCE [LARGE SCALE GENOMIC DNA]</scope>
    <source>
        <strain evidence="4">DSM 45421</strain>
    </source>
</reference>
<keyword evidence="1" id="KW-0472">Membrane</keyword>
<dbReference type="STRING" id="1190417.SAMN05660690_4231"/>
<evidence type="ECO:0000313" key="4">
    <source>
        <dbReference type="Proteomes" id="UP000199416"/>
    </source>
</evidence>
<protein>
    <recommendedName>
        <fullName evidence="2">DUF1707 domain-containing protein</fullName>
    </recommendedName>
</protein>
<dbReference type="EMBL" id="FMZF01000007">
    <property type="protein sequence ID" value="SDD40708.1"/>
    <property type="molecule type" value="Genomic_DNA"/>
</dbReference>
<dbReference type="Proteomes" id="UP000199416">
    <property type="component" value="Unassembled WGS sequence"/>
</dbReference>
<keyword evidence="4" id="KW-1185">Reference proteome</keyword>
<organism evidence="3 4">
    <name type="scientific">Geodermatophilus telluris</name>
    <dbReference type="NCBI Taxonomy" id="1190417"/>
    <lineage>
        <taxon>Bacteria</taxon>
        <taxon>Bacillati</taxon>
        <taxon>Actinomycetota</taxon>
        <taxon>Actinomycetes</taxon>
        <taxon>Geodermatophilales</taxon>
        <taxon>Geodermatophilaceae</taxon>
        <taxon>Geodermatophilus</taxon>
    </lineage>
</organism>
<feature type="domain" description="DUF1707" evidence="2">
    <location>
        <begin position="13"/>
        <end position="65"/>
    </location>
</feature>
<dbReference type="AlphaFoldDB" id="A0A1G6UH38"/>
<dbReference type="Pfam" id="PF08044">
    <property type="entry name" value="DUF1707"/>
    <property type="match status" value="1"/>
</dbReference>
<accession>A0A1G6UH38</accession>
<feature type="transmembrane region" description="Helical" evidence="1">
    <location>
        <begin position="118"/>
        <end position="138"/>
    </location>
</feature>